<dbReference type="InterPro" id="IPR013368">
    <property type="entry name" value="YecD_YerC"/>
</dbReference>
<dbReference type="EMBL" id="VYKL01000003">
    <property type="protein sequence ID" value="KAA9032395.1"/>
    <property type="molecule type" value="Genomic_DNA"/>
</dbReference>
<comment type="caution">
    <text evidence="1">The sequence shown here is derived from an EMBL/GenBank/DDBJ whole genome shotgun (WGS) entry which is preliminary data.</text>
</comment>
<dbReference type="InterPro" id="IPR038116">
    <property type="entry name" value="TrpR-like_sf"/>
</dbReference>
<organism evidence="1 2">
    <name type="scientific">Niallia endozanthoxylica</name>
    <dbReference type="NCBI Taxonomy" id="2036016"/>
    <lineage>
        <taxon>Bacteria</taxon>
        <taxon>Bacillati</taxon>
        <taxon>Bacillota</taxon>
        <taxon>Bacilli</taxon>
        <taxon>Bacillales</taxon>
        <taxon>Bacillaceae</taxon>
        <taxon>Niallia</taxon>
    </lineage>
</organism>
<dbReference type="RefSeq" id="WP_150438000.1">
    <property type="nucleotide sequence ID" value="NZ_VYKL01000003.1"/>
</dbReference>
<dbReference type="AlphaFoldDB" id="A0A5J5I983"/>
<proteinExistence type="predicted"/>
<accession>A0A5J5I983</accession>
<dbReference type="SUPFAM" id="SSF48295">
    <property type="entry name" value="TrpR-like"/>
    <property type="match status" value="1"/>
</dbReference>
<dbReference type="OrthoDB" id="2874807at2"/>
<dbReference type="NCBIfam" id="TIGR02531">
    <property type="entry name" value="yecD_yerC"/>
    <property type="match status" value="1"/>
</dbReference>
<sequence length="99" mass="11336">MHGENVSEDKLKQLFHAILSLQTKEECMRFFDDLCTVKELNSFVQRFVVAKMLREGATYMDIQIETDANSTTIARVKQQLDNGNDGFSLVLDRIAAHQK</sequence>
<keyword evidence="2" id="KW-1185">Reference proteome</keyword>
<dbReference type="InterPro" id="IPR010921">
    <property type="entry name" value="Trp_repressor/repl_initiator"/>
</dbReference>
<dbReference type="Gene3D" id="1.10.1270.10">
    <property type="entry name" value="TrpR-like"/>
    <property type="match status" value="1"/>
</dbReference>
<name>A0A5J5I983_9BACI</name>
<reference evidence="1 2" key="1">
    <citation type="submission" date="2019-09" db="EMBL/GenBank/DDBJ databases">
        <title>Whole genome sequences of isolates from the Mars Exploration Rovers.</title>
        <authorList>
            <person name="Seuylemezian A."/>
            <person name="Vaishampayan P."/>
        </authorList>
    </citation>
    <scope>NUCLEOTIDE SEQUENCE [LARGE SCALE GENOMIC DNA]</scope>
    <source>
        <strain evidence="1 2">MER_TA_151</strain>
    </source>
</reference>
<dbReference type="PANTHER" id="PTHR40080">
    <property type="entry name" value="LMO1763 PROTEIN"/>
    <property type="match status" value="1"/>
</dbReference>
<gene>
    <name evidence="1" type="ORF">F4V44_00370</name>
</gene>
<evidence type="ECO:0000313" key="1">
    <source>
        <dbReference type="EMBL" id="KAA9032395.1"/>
    </source>
</evidence>
<dbReference type="Proteomes" id="UP000326671">
    <property type="component" value="Unassembled WGS sequence"/>
</dbReference>
<dbReference type="PIRSF" id="PIRSF012508">
    <property type="entry name" value="YerC"/>
    <property type="match status" value="1"/>
</dbReference>
<evidence type="ECO:0000313" key="2">
    <source>
        <dbReference type="Proteomes" id="UP000326671"/>
    </source>
</evidence>
<protein>
    <submittedName>
        <fullName evidence="1">Uncharacterized protein</fullName>
    </submittedName>
</protein>
<dbReference type="GO" id="GO:0003700">
    <property type="term" value="F:DNA-binding transcription factor activity"/>
    <property type="evidence" value="ECO:0007669"/>
    <property type="project" value="InterPro"/>
</dbReference>
<dbReference type="InterPro" id="IPR000831">
    <property type="entry name" value="Trp_repress"/>
</dbReference>
<dbReference type="Pfam" id="PF01371">
    <property type="entry name" value="Trp_repressor"/>
    <property type="match status" value="1"/>
</dbReference>
<dbReference type="PANTHER" id="PTHR40080:SF1">
    <property type="entry name" value="TRPR-LIKE PROTEIN YERC_YECD"/>
    <property type="match status" value="1"/>
</dbReference>
<dbReference type="GO" id="GO:0043565">
    <property type="term" value="F:sequence-specific DNA binding"/>
    <property type="evidence" value="ECO:0007669"/>
    <property type="project" value="InterPro"/>
</dbReference>